<comment type="caution">
    <text evidence="1">The sequence shown here is derived from an EMBL/GenBank/DDBJ whole genome shotgun (WGS) entry which is preliminary data.</text>
</comment>
<dbReference type="Proteomes" id="UP000078340">
    <property type="component" value="Unassembled WGS sequence"/>
</dbReference>
<proteinExistence type="predicted"/>
<dbReference type="AlphaFoldDB" id="A0A179GIW1"/>
<dbReference type="EMBL" id="LSBI01000007">
    <property type="protein sequence ID" value="OAQ85197.1"/>
    <property type="molecule type" value="Genomic_DNA"/>
</dbReference>
<dbReference type="Proteomes" id="UP000078240">
    <property type="component" value="Unassembled WGS sequence"/>
</dbReference>
<name>A0A179GIW1_PURLI</name>
<evidence type="ECO:0000313" key="1">
    <source>
        <dbReference type="EMBL" id="OAQ77796.1"/>
    </source>
</evidence>
<organism evidence="1 3">
    <name type="scientific">Purpureocillium lilacinum</name>
    <name type="common">Paecilomyces lilacinus</name>
    <dbReference type="NCBI Taxonomy" id="33203"/>
    <lineage>
        <taxon>Eukaryota</taxon>
        <taxon>Fungi</taxon>
        <taxon>Dikarya</taxon>
        <taxon>Ascomycota</taxon>
        <taxon>Pezizomycotina</taxon>
        <taxon>Sordariomycetes</taxon>
        <taxon>Hypocreomycetidae</taxon>
        <taxon>Hypocreales</taxon>
        <taxon>Ophiocordycipitaceae</taxon>
        <taxon>Purpureocillium</taxon>
    </lineage>
</organism>
<reference evidence="1 3" key="1">
    <citation type="submission" date="2016-01" db="EMBL/GenBank/DDBJ databases">
        <title>Biosynthesis of antibiotic leucinostatins and their inhibition on Phytophthora in bio-control Purpureocillium lilacinum.</title>
        <authorList>
            <person name="Wang G."/>
            <person name="Liu Z."/>
            <person name="Lin R."/>
            <person name="Li E."/>
            <person name="Mao Z."/>
            <person name="Ling J."/>
            <person name="Yin W."/>
            <person name="Xie B."/>
        </authorList>
    </citation>
    <scope>NUCLEOTIDE SEQUENCE [LARGE SCALE GENOMIC DNA]</scope>
    <source>
        <strain evidence="1">PLBJ-1</strain>
        <strain evidence="2">PLFJ-1</strain>
    </source>
</reference>
<sequence length="113" mass="12440">MGVIWGQRGGDGPLPKPGVSMAITFCDGNWQRGRHVLLTKAEYGLTAIAGSEVFPRDKVSDASVFPVMSGRSIDGKTRRIVVHRFSAPVLRTMYEVCQLTLSHLRAKFNRPSP</sequence>
<evidence type="ECO:0000313" key="3">
    <source>
        <dbReference type="Proteomes" id="UP000078240"/>
    </source>
</evidence>
<accession>A0A179GIW1</accession>
<dbReference type="EMBL" id="LSBH01000006">
    <property type="protein sequence ID" value="OAQ77796.1"/>
    <property type="molecule type" value="Genomic_DNA"/>
</dbReference>
<evidence type="ECO:0000313" key="2">
    <source>
        <dbReference type="EMBL" id="OAQ85197.1"/>
    </source>
</evidence>
<gene>
    <name evidence="1" type="ORF">VFPBJ_08268</name>
    <name evidence="2" type="ORF">VFPFJ_07586</name>
</gene>
<protein>
    <submittedName>
        <fullName evidence="1">Uncharacterized protein</fullName>
    </submittedName>
</protein>